<evidence type="ECO:0000256" key="2">
    <source>
        <dbReference type="SAM" id="SignalP"/>
    </source>
</evidence>
<feature type="region of interest" description="Disordered" evidence="1">
    <location>
        <begin position="21"/>
        <end position="65"/>
    </location>
</feature>
<dbReference type="RefSeq" id="WP_397092539.1">
    <property type="nucleotide sequence ID" value="NZ_JBIRYO010000006.1"/>
</dbReference>
<gene>
    <name evidence="4" type="ORF">ACH49W_11390</name>
</gene>
<comment type="caution">
    <text evidence="4">The sequence shown here is derived from an EMBL/GenBank/DDBJ whole genome shotgun (WGS) entry which is preliminary data.</text>
</comment>
<feature type="domain" description="AMIN-like" evidence="3">
    <location>
        <begin position="65"/>
        <end position="191"/>
    </location>
</feature>
<dbReference type="Proteomes" id="UP001611415">
    <property type="component" value="Unassembled WGS sequence"/>
</dbReference>
<protein>
    <recommendedName>
        <fullName evidence="3">AMIN-like domain-containing protein</fullName>
    </recommendedName>
</protein>
<accession>A0ABW7WYT3</accession>
<evidence type="ECO:0000259" key="3">
    <source>
        <dbReference type="Pfam" id="PF24837"/>
    </source>
</evidence>
<dbReference type="PROSITE" id="PS51257">
    <property type="entry name" value="PROKAR_LIPOPROTEIN"/>
    <property type="match status" value="1"/>
</dbReference>
<keyword evidence="5" id="KW-1185">Reference proteome</keyword>
<organism evidence="4 5">
    <name type="scientific">Nocardia xishanensis</name>
    <dbReference type="NCBI Taxonomy" id="238964"/>
    <lineage>
        <taxon>Bacteria</taxon>
        <taxon>Bacillati</taxon>
        <taxon>Actinomycetota</taxon>
        <taxon>Actinomycetes</taxon>
        <taxon>Mycobacteriales</taxon>
        <taxon>Nocardiaceae</taxon>
        <taxon>Nocardia</taxon>
    </lineage>
</organism>
<evidence type="ECO:0000313" key="5">
    <source>
        <dbReference type="Proteomes" id="UP001611415"/>
    </source>
</evidence>
<evidence type="ECO:0000256" key="1">
    <source>
        <dbReference type="SAM" id="MobiDB-lite"/>
    </source>
</evidence>
<evidence type="ECO:0000313" key="4">
    <source>
        <dbReference type="EMBL" id="MFI2473971.1"/>
    </source>
</evidence>
<reference evidence="4 5" key="1">
    <citation type="submission" date="2024-10" db="EMBL/GenBank/DDBJ databases">
        <title>The Natural Products Discovery Center: Release of the First 8490 Sequenced Strains for Exploring Actinobacteria Biosynthetic Diversity.</title>
        <authorList>
            <person name="Kalkreuter E."/>
            <person name="Kautsar S.A."/>
            <person name="Yang D."/>
            <person name="Bader C.D."/>
            <person name="Teijaro C.N."/>
            <person name="Fluegel L."/>
            <person name="Davis C.M."/>
            <person name="Simpson J.R."/>
            <person name="Lauterbach L."/>
            <person name="Steele A.D."/>
            <person name="Gui C."/>
            <person name="Meng S."/>
            <person name="Li G."/>
            <person name="Viehrig K."/>
            <person name="Ye F."/>
            <person name="Su P."/>
            <person name="Kiefer A.F."/>
            <person name="Nichols A."/>
            <person name="Cepeda A.J."/>
            <person name="Yan W."/>
            <person name="Fan B."/>
            <person name="Jiang Y."/>
            <person name="Adhikari A."/>
            <person name="Zheng C.-J."/>
            <person name="Schuster L."/>
            <person name="Cowan T.M."/>
            <person name="Smanski M.J."/>
            <person name="Chevrette M.G."/>
            <person name="De Carvalho L.P.S."/>
            <person name="Shen B."/>
        </authorList>
    </citation>
    <scope>NUCLEOTIDE SEQUENCE [LARGE SCALE GENOMIC DNA]</scope>
    <source>
        <strain evidence="4 5">NPDC019275</strain>
    </source>
</reference>
<keyword evidence="2" id="KW-0732">Signal</keyword>
<sequence length="193" mass="19590">MRNKMVLTVALAAALIAGCDDAETSSAKTTPPPPTTTGSLVEAPAPAPGDAAPKQGTPSSGAGLTVTDLRIGHHPGFDRVVYELGGTGTPGWIVQYTDRAIQDGSGKEIEVAGQSVLEVQITGSAYPFDSGVTPYSGPDPATDPSAPTVAGVYRTAVFEGTTQSFVGVNADRPGFSVTAMSNPTRLVIDIASS</sequence>
<proteinExistence type="predicted"/>
<dbReference type="InterPro" id="IPR056303">
    <property type="entry name" value="AMIN-like"/>
</dbReference>
<feature type="chain" id="PRO_5047503641" description="AMIN-like domain-containing protein" evidence="2">
    <location>
        <begin position="23"/>
        <end position="193"/>
    </location>
</feature>
<name>A0ABW7WYT3_9NOCA</name>
<dbReference type="Pfam" id="PF24837">
    <property type="entry name" value="AMIN-like"/>
    <property type="match status" value="1"/>
</dbReference>
<dbReference type="EMBL" id="JBIRYO010000006">
    <property type="protein sequence ID" value="MFI2473971.1"/>
    <property type="molecule type" value="Genomic_DNA"/>
</dbReference>
<feature type="signal peptide" evidence="2">
    <location>
        <begin position="1"/>
        <end position="22"/>
    </location>
</feature>